<feature type="non-terminal residue" evidence="2">
    <location>
        <position position="1"/>
    </location>
</feature>
<dbReference type="EMBL" id="JYDH01003114">
    <property type="protein sequence ID" value="KRY06470.1"/>
    <property type="molecule type" value="Genomic_DNA"/>
</dbReference>
<comment type="caution">
    <text evidence="2">The sequence shown here is derived from an EMBL/GenBank/DDBJ whole genome shotgun (WGS) entry which is preliminary data.</text>
</comment>
<proteinExistence type="predicted"/>
<sequence length="99" mass="10345">LRAAEAQKAGLPSRNDRPMYTKAPTSGERLVLPSAVDGHMVASLESEASPWHTATALEAKPQGRQTMDERSDVGSQGGPSAFASQARSSGGTVHRSRGS</sequence>
<dbReference type="AlphaFoldDB" id="A0A0V0Z1Z2"/>
<feature type="compositionally biased region" description="Polar residues" evidence="1">
    <location>
        <begin position="82"/>
        <end position="91"/>
    </location>
</feature>
<organism evidence="2 3">
    <name type="scientific">Trichinella spiralis</name>
    <name type="common">Trichina worm</name>
    <dbReference type="NCBI Taxonomy" id="6334"/>
    <lineage>
        <taxon>Eukaryota</taxon>
        <taxon>Metazoa</taxon>
        <taxon>Ecdysozoa</taxon>
        <taxon>Nematoda</taxon>
        <taxon>Enoplea</taxon>
        <taxon>Dorylaimia</taxon>
        <taxon>Trichinellida</taxon>
        <taxon>Trichinellidae</taxon>
        <taxon>Trichinella</taxon>
    </lineage>
</organism>
<evidence type="ECO:0000313" key="2">
    <source>
        <dbReference type="EMBL" id="KRY06470.1"/>
    </source>
</evidence>
<feature type="non-terminal residue" evidence="2">
    <location>
        <position position="99"/>
    </location>
</feature>
<feature type="region of interest" description="Disordered" evidence="1">
    <location>
        <begin position="1"/>
        <end position="28"/>
    </location>
</feature>
<feature type="region of interest" description="Disordered" evidence="1">
    <location>
        <begin position="41"/>
        <end position="99"/>
    </location>
</feature>
<evidence type="ECO:0000313" key="3">
    <source>
        <dbReference type="Proteomes" id="UP000054776"/>
    </source>
</evidence>
<name>A0A0V0Z1Z2_TRISP</name>
<protein>
    <submittedName>
        <fullName evidence="2">Uncharacterized protein</fullName>
    </submittedName>
</protein>
<dbReference type="Proteomes" id="UP000054776">
    <property type="component" value="Unassembled WGS sequence"/>
</dbReference>
<keyword evidence="3" id="KW-1185">Reference proteome</keyword>
<accession>A0A0V0Z1Z2</accession>
<gene>
    <name evidence="2" type="ORF">T01_3571</name>
</gene>
<evidence type="ECO:0000256" key="1">
    <source>
        <dbReference type="SAM" id="MobiDB-lite"/>
    </source>
</evidence>
<dbReference type="InParanoid" id="A0A0V0Z1Z2"/>
<reference evidence="2 3" key="1">
    <citation type="submission" date="2015-01" db="EMBL/GenBank/DDBJ databases">
        <title>Evolution of Trichinella species and genotypes.</title>
        <authorList>
            <person name="Korhonen P.K."/>
            <person name="Edoardo P."/>
            <person name="Giuseppe L.R."/>
            <person name="Gasser R.B."/>
        </authorList>
    </citation>
    <scope>NUCLEOTIDE SEQUENCE [LARGE SCALE GENOMIC DNA]</scope>
    <source>
        <strain evidence="2">ISS3</strain>
    </source>
</reference>